<proteinExistence type="predicted"/>
<feature type="region of interest" description="Disordered" evidence="1">
    <location>
        <begin position="42"/>
        <end position="74"/>
    </location>
</feature>
<protein>
    <submittedName>
        <fullName evidence="2">Uncharacterized protein</fullName>
    </submittedName>
</protein>
<sequence length="74" mass="7947">MPVQHSPLARQTISQARAQAFLTPTPRVPLDGTPAVSQLRAQIERGPHFEGAEPSRKEGRGKTRPSPFSGVFGG</sequence>
<feature type="compositionally biased region" description="Basic and acidic residues" evidence="1">
    <location>
        <begin position="42"/>
        <end position="61"/>
    </location>
</feature>
<dbReference type="AlphaFoldDB" id="A0A9Q3JH79"/>
<evidence type="ECO:0000313" key="2">
    <source>
        <dbReference type="EMBL" id="MBW0563235.1"/>
    </source>
</evidence>
<keyword evidence="3" id="KW-1185">Reference proteome</keyword>
<name>A0A9Q3JH79_9BASI</name>
<dbReference type="EMBL" id="AVOT02073946">
    <property type="protein sequence ID" value="MBW0563235.1"/>
    <property type="molecule type" value="Genomic_DNA"/>
</dbReference>
<reference evidence="2" key="1">
    <citation type="submission" date="2021-03" db="EMBL/GenBank/DDBJ databases">
        <title>Draft genome sequence of rust myrtle Austropuccinia psidii MF-1, a brazilian biotype.</title>
        <authorList>
            <person name="Quecine M.C."/>
            <person name="Pachon D.M.R."/>
            <person name="Bonatelli M.L."/>
            <person name="Correr F.H."/>
            <person name="Franceschini L.M."/>
            <person name="Leite T.F."/>
            <person name="Margarido G.R.A."/>
            <person name="Almeida C.A."/>
            <person name="Ferrarezi J.A."/>
            <person name="Labate C.A."/>
        </authorList>
    </citation>
    <scope>NUCLEOTIDE SEQUENCE</scope>
    <source>
        <strain evidence="2">MF-1</strain>
    </source>
</reference>
<accession>A0A9Q3JH79</accession>
<dbReference type="Proteomes" id="UP000765509">
    <property type="component" value="Unassembled WGS sequence"/>
</dbReference>
<evidence type="ECO:0000313" key="3">
    <source>
        <dbReference type="Proteomes" id="UP000765509"/>
    </source>
</evidence>
<evidence type="ECO:0000256" key="1">
    <source>
        <dbReference type="SAM" id="MobiDB-lite"/>
    </source>
</evidence>
<gene>
    <name evidence="2" type="ORF">O181_102950</name>
</gene>
<organism evidence="2 3">
    <name type="scientific">Austropuccinia psidii MF-1</name>
    <dbReference type="NCBI Taxonomy" id="1389203"/>
    <lineage>
        <taxon>Eukaryota</taxon>
        <taxon>Fungi</taxon>
        <taxon>Dikarya</taxon>
        <taxon>Basidiomycota</taxon>
        <taxon>Pucciniomycotina</taxon>
        <taxon>Pucciniomycetes</taxon>
        <taxon>Pucciniales</taxon>
        <taxon>Sphaerophragmiaceae</taxon>
        <taxon>Austropuccinia</taxon>
    </lineage>
</organism>
<feature type="non-terminal residue" evidence="2">
    <location>
        <position position="74"/>
    </location>
</feature>
<comment type="caution">
    <text evidence="2">The sequence shown here is derived from an EMBL/GenBank/DDBJ whole genome shotgun (WGS) entry which is preliminary data.</text>
</comment>